<dbReference type="OrthoDB" id="7873987at2"/>
<reference evidence="2" key="1">
    <citation type="submission" date="2018-09" db="EMBL/GenBank/DDBJ databases">
        <title>Paracoccus onubensis nov. sp. a moderate halophilic bacterium isolated from Gruta de las Maravillas (Aracena, Spain).</title>
        <authorList>
            <person name="Jurado V."/>
            <person name="Gutierrez-Patricio S."/>
            <person name="Gonzalez-Pimentel J.L."/>
            <person name="Miller A.Z."/>
            <person name="Laiz L."/>
            <person name="Saiz-Jimenez C."/>
        </authorList>
    </citation>
    <scope>NUCLEOTIDE SEQUENCE [LARGE SCALE GENOMIC DNA]</scope>
    <source>
        <strain evidence="2">DSM 26381</strain>
    </source>
</reference>
<gene>
    <name evidence="1" type="ORF">D3P05_08435</name>
</gene>
<dbReference type="EMBL" id="QZEW01000029">
    <property type="protein sequence ID" value="RJL17990.1"/>
    <property type="molecule type" value="Genomic_DNA"/>
</dbReference>
<sequence length="409" mass="44000">MATLDSNIILAGRSPDVLGALQRGNALAQQHNDMQLERARNAFLQENAAGLMSGDQNALTQYAQYDPTAAFNMHTQNRNNARADEQMAWQRQRASQQDARQARLDERGDQEWNMKVEQYARGLQAEEAAAQAQQIEDAVKMGLALPDAATWDAQMSQIAPDLVGQFDNRQALAQRYMSVAEVLKQQAGPAFRPATPEEAAQYGAQAGQFGADGRFYPINPPSGMSVETGPGGTMRIVQGPGAGGAGKPFTETQSKDIGFATRARAALDTFEPIASTMTSRKQQALDAVPWGLGRGFQEPDYQIAQNAGMNFLLAVLRKDTGAAVTPSEEQIYTRVFLPQPGDSDELLSQKSQARQLAVAGLEAGMPPEAILAQGQALLASGSGARPLEPVAPQKVVGSDDDLLRKYGLQ</sequence>
<evidence type="ECO:0000313" key="2">
    <source>
        <dbReference type="Proteomes" id="UP000283587"/>
    </source>
</evidence>
<dbReference type="Proteomes" id="UP000283587">
    <property type="component" value="Unassembled WGS sequence"/>
</dbReference>
<comment type="caution">
    <text evidence="1">The sequence shown here is derived from an EMBL/GenBank/DDBJ whole genome shotgun (WGS) entry which is preliminary data.</text>
</comment>
<dbReference type="RefSeq" id="WP_119897735.1">
    <property type="nucleotide sequence ID" value="NZ_QNRC01000001.1"/>
</dbReference>
<protein>
    <submittedName>
        <fullName evidence="1">Uncharacterized protein</fullName>
    </submittedName>
</protein>
<accession>A0A419A834</accession>
<organism evidence="1 2">
    <name type="scientific">Paracoccus siganidrum</name>
    <dbReference type="NCBI Taxonomy" id="1276757"/>
    <lineage>
        <taxon>Bacteria</taxon>
        <taxon>Pseudomonadati</taxon>
        <taxon>Pseudomonadota</taxon>
        <taxon>Alphaproteobacteria</taxon>
        <taxon>Rhodobacterales</taxon>
        <taxon>Paracoccaceae</taxon>
        <taxon>Paracoccus</taxon>
    </lineage>
</organism>
<proteinExistence type="predicted"/>
<keyword evidence="2" id="KW-1185">Reference proteome</keyword>
<name>A0A419A834_9RHOB</name>
<evidence type="ECO:0000313" key="1">
    <source>
        <dbReference type="EMBL" id="RJL17990.1"/>
    </source>
</evidence>
<dbReference type="AlphaFoldDB" id="A0A419A834"/>